<evidence type="ECO:0000313" key="2">
    <source>
        <dbReference type="EMBL" id="MBF4692030.1"/>
    </source>
</evidence>
<feature type="domain" description="YqbQ/XkdQ" evidence="1">
    <location>
        <begin position="70"/>
        <end position="356"/>
    </location>
</feature>
<protein>
    <submittedName>
        <fullName evidence="2">Phage late control D family protein</fullName>
    </submittedName>
</protein>
<evidence type="ECO:0000313" key="3">
    <source>
        <dbReference type="Proteomes" id="UP000614200"/>
    </source>
</evidence>
<dbReference type="Proteomes" id="UP000614200">
    <property type="component" value="Unassembled WGS sequence"/>
</dbReference>
<dbReference type="Pfam" id="PF24032">
    <property type="entry name" value="YQBQ"/>
    <property type="match status" value="1"/>
</dbReference>
<proteinExistence type="predicted"/>
<dbReference type="InterPro" id="IPR056937">
    <property type="entry name" value="YqbQ/XkdQ"/>
</dbReference>
<dbReference type="EMBL" id="JADKNH010000001">
    <property type="protein sequence ID" value="MBF4692030.1"/>
    <property type="molecule type" value="Genomic_DNA"/>
</dbReference>
<reference evidence="2 3" key="1">
    <citation type="submission" date="2020-11" db="EMBL/GenBank/DDBJ databases">
        <title>Fusibacter basophilias sp. nov.</title>
        <authorList>
            <person name="Qiu D."/>
        </authorList>
    </citation>
    <scope>NUCLEOTIDE SEQUENCE [LARGE SCALE GENOMIC DNA]</scope>
    <source>
        <strain evidence="2 3">Q10-2</strain>
    </source>
</reference>
<dbReference type="SUPFAM" id="SSF69279">
    <property type="entry name" value="Phage tail proteins"/>
    <property type="match status" value="1"/>
</dbReference>
<dbReference type="RefSeq" id="WP_194700255.1">
    <property type="nucleotide sequence ID" value="NZ_JADKNH010000001.1"/>
</dbReference>
<comment type="caution">
    <text evidence="2">The sequence shown here is derived from an EMBL/GenBank/DDBJ whole genome shotgun (WGS) entry which is preliminary data.</text>
</comment>
<evidence type="ECO:0000259" key="1">
    <source>
        <dbReference type="Pfam" id="PF24032"/>
    </source>
</evidence>
<keyword evidence="3" id="KW-1185">Reference proteome</keyword>
<organism evidence="2 3">
    <name type="scientific">Fusibacter ferrireducens</name>
    <dbReference type="NCBI Taxonomy" id="2785058"/>
    <lineage>
        <taxon>Bacteria</taxon>
        <taxon>Bacillati</taxon>
        <taxon>Bacillota</taxon>
        <taxon>Clostridia</taxon>
        <taxon>Eubacteriales</taxon>
        <taxon>Eubacteriales Family XII. Incertae Sedis</taxon>
        <taxon>Fusibacter</taxon>
    </lineage>
</organism>
<sequence>MGTLKYDDLSKKYRAFDVPTYKIKVGGKEIPQKDVTISNIEVNISTGFEASMCSFEAYELYDIDERAFDAKLMKDYFSLGKEVEVSLGYIETTLVFKGYIETVSANFSETSFPYISVECLDVKGLMMHGNKSTAMNLGSYTDAVNSILGNYGSLAGTKTVDASTKLEREIQQNKETDYAFLCRVAKSINYEFFVLQGKVYFRKPAYADQTPQLLYEWGQMLVSFNQTRTLSKYVNKVTVKGYNDAEHKVIESTASAATKVGAGSQKPDKFSSQLKSSTTVIVDMAINTVEEAKERAEAELNQRSFNFITGYGKSVGIPELVPGKYIEIKSFDSDVDNKYYVTKVVHKLNDGEYNTEFEAGANML</sequence>
<name>A0ABR9ZNI2_9FIRM</name>
<accession>A0ABR9ZNI2</accession>
<gene>
    <name evidence="2" type="ORF">ISU02_02820</name>
</gene>